<proteinExistence type="predicted"/>
<dbReference type="Pfam" id="PF02557">
    <property type="entry name" value="VanY"/>
    <property type="match status" value="1"/>
</dbReference>
<reference evidence="4" key="1">
    <citation type="submission" date="2020-05" db="EMBL/GenBank/DDBJ databases">
        <authorList>
            <person name="Chiriac C."/>
            <person name="Salcher M."/>
            <person name="Ghai R."/>
            <person name="Kavagutti S V."/>
        </authorList>
    </citation>
    <scope>NUCLEOTIDE SEQUENCE</scope>
</reference>
<dbReference type="SUPFAM" id="SSF47090">
    <property type="entry name" value="PGBD-like"/>
    <property type="match status" value="1"/>
</dbReference>
<feature type="domain" description="D-alanyl-D-alanine carboxypeptidase-like core" evidence="3">
    <location>
        <begin position="26"/>
        <end position="117"/>
    </location>
</feature>
<accession>A0A6J7WML0</accession>
<evidence type="ECO:0000313" key="4">
    <source>
        <dbReference type="EMBL" id="CAB5219321.1"/>
    </source>
</evidence>
<organism evidence="4">
    <name type="scientific">uncultured Caudovirales phage</name>
    <dbReference type="NCBI Taxonomy" id="2100421"/>
    <lineage>
        <taxon>Viruses</taxon>
        <taxon>Duplodnaviria</taxon>
        <taxon>Heunggongvirae</taxon>
        <taxon>Uroviricota</taxon>
        <taxon>Caudoviricetes</taxon>
        <taxon>Peduoviridae</taxon>
        <taxon>Maltschvirus</taxon>
        <taxon>Maltschvirus maltsch</taxon>
    </lineage>
</organism>
<dbReference type="GO" id="GO:0006508">
    <property type="term" value="P:proteolysis"/>
    <property type="evidence" value="ECO:0007669"/>
    <property type="project" value="InterPro"/>
</dbReference>
<dbReference type="GO" id="GO:0008233">
    <property type="term" value="F:peptidase activity"/>
    <property type="evidence" value="ECO:0007669"/>
    <property type="project" value="InterPro"/>
</dbReference>
<dbReference type="InterPro" id="IPR036366">
    <property type="entry name" value="PGBDSf"/>
</dbReference>
<dbReference type="CDD" id="cd14814">
    <property type="entry name" value="Peptidase_M15"/>
    <property type="match status" value="1"/>
</dbReference>
<dbReference type="InterPro" id="IPR036365">
    <property type="entry name" value="PGBD-like_sf"/>
</dbReference>
<feature type="compositionally biased region" description="Pro residues" evidence="1">
    <location>
        <begin position="253"/>
        <end position="267"/>
    </location>
</feature>
<name>A0A6J7WML0_9CAUD</name>
<feature type="transmembrane region" description="Helical" evidence="2">
    <location>
        <begin position="324"/>
        <end position="346"/>
    </location>
</feature>
<gene>
    <name evidence="4" type="ORF">UFOVP221_55</name>
</gene>
<dbReference type="Gene3D" id="1.10.101.10">
    <property type="entry name" value="PGBD-like superfamily/PGBD"/>
    <property type="match status" value="1"/>
</dbReference>
<dbReference type="SUPFAM" id="SSF55166">
    <property type="entry name" value="Hedgehog/DD-peptidase"/>
    <property type="match status" value="1"/>
</dbReference>
<dbReference type="InterPro" id="IPR009045">
    <property type="entry name" value="Zn_M74/Hedgehog-like"/>
</dbReference>
<keyword evidence="2" id="KW-0472">Membrane</keyword>
<dbReference type="Gene3D" id="3.30.1380.10">
    <property type="match status" value="1"/>
</dbReference>
<feature type="compositionally biased region" description="Low complexity" evidence="1">
    <location>
        <begin position="277"/>
        <end position="286"/>
    </location>
</feature>
<evidence type="ECO:0000256" key="1">
    <source>
        <dbReference type="SAM" id="MobiDB-lite"/>
    </source>
</evidence>
<keyword evidence="2" id="KW-1133">Transmembrane helix</keyword>
<dbReference type="EMBL" id="LR798267">
    <property type="protein sequence ID" value="CAB5219321.1"/>
    <property type="molecule type" value="Genomic_DNA"/>
</dbReference>
<evidence type="ECO:0000256" key="2">
    <source>
        <dbReference type="SAM" id="Phobius"/>
    </source>
</evidence>
<keyword evidence="2" id="KW-0812">Transmembrane</keyword>
<protein>
    <submittedName>
        <fullName evidence="4">Peptidase M15B</fullName>
    </submittedName>
</protein>
<evidence type="ECO:0000259" key="3">
    <source>
        <dbReference type="Pfam" id="PF02557"/>
    </source>
</evidence>
<dbReference type="InterPro" id="IPR003709">
    <property type="entry name" value="VanY-like_core_dom"/>
</dbReference>
<sequence>MVNAWGGFSNGQIPLSAMLPVQGGNYFEPSTAAAMEQLLAQAAAQGVNIHINEGYRPLGEPNDQNITDEYATSTGSSNQWFQVGRVNRGETPSAGTPGTSSHGWGMAADINPGRNNDVVRNIAESLGFVFTVASESWHISFGGSGGGGASSPAISAGMATAQQILANVGLYSGAIDGIFGPKSWTAAQTWLAKYGLYDGAIDGVPGPKTYKGVQLYGQKNGNYAPPGVIDGVLGPLSWAGFAQSLKEDTATPTPAPTPAPEPTPETPAKPVEPEKPTTPTQPSKPTKPVKEPAVTVIAPLPTDATNAGTDALGILIPNPKGRKLAYALYGLAALVISNLGVAVMASGTQAPVWLIVASAVVGNLAVPFTTLAIANAGNKK</sequence>
<feature type="region of interest" description="Disordered" evidence="1">
    <location>
        <begin position="246"/>
        <end position="292"/>
    </location>
</feature>
<feature type="transmembrane region" description="Helical" evidence="2">
    <location>
        <begin position="352"/>
        <end position="374"/>
    </location>
</feature>